<name>A0A928VXQ1_9CYAN</name>
<feature type="compositionally biased region" description="Gly residues" evidence="1">
    <location>
        <begin position="306"/>
        <end position="317"/>
    </location>
</feature>
<feature type="region of interest" description="Disordered" evidence="1">
    <location>
        <begin position="284"/>
        <end position="317"/>
    </location>
</feature>
<evidence type="ECO:0000256" key="1">
    <source>
        <dbReference type="SAM" id="MobiDB-lite"/>
    </source>
</evidence>
<dbReference type="PROSITE" id="PS50076">
    <property type="entry name" value="DNAJ_2"/>
    <property type="match status" value="1"/>
</dbReference>
<proteinExistence type="predicted"/>
<accession>A0A928VXQ1</accession>
<evidence type="ECO:0000259" key="2">
    <source>
        <dbReference type="PROSITE" id="PS50076"/>
    </source>
</evidence>
<reference evidence="3" key="1">
    <citation type="submission" date="2020-10" db="EMBL/GenBank/DDBJ databases">
        <authorList>
            <person name="Castelo-Branco R."/>
            <person name="Eusebio N."/>
            <person name="Adriana R."/>
            <person name="Vieira A."/>
            <person name="Brugerolle De Fraissinette N."/>
            <person name="Rezende De Castro R."/>
            <person name="Schneider M.P."/>
            <person name="Vasconcelos V."/>
            <person name="Leao P.N."/>
        </authorList>
    </citation>
    <scope>NUCLEOTIDE SEQUENCE</scope>
    <source>
        <strain evidence="3">LEGE 11467</strain>
    </source>
</reference>
<dbReference type="EMBL" id="JADEXN010000062">
    <property type="protein sequence ID" value="MBE9040186.1"/>
    <property type="molecule type" value="Genomic_DNA"/>
</dbReference>
<comment type="caution">
    <text evidence="3">The sequence shown here is derived from an EMBL/GenBank/DDBJ whole genome shotgun (WGS) entry which is preliminary data.</text>
</comment>
<dbReference type="AlphaFoldDB" id="A0A928VXQ1"/>
<protein>
    <submittedName>
        <fullName evidence="3">DnaJ domain-containing protein</fullName>
    </submittedName>
</protein>
<evidence type="ECO:0000313" key="3">
    <source>
        <dbReference type="EMBL" id="MBE9040186.1"/>
    </source>
</evidence>
<feature type="domain" description="J" evidence="2">
    <location>
        <begin position="16"/>
        <end position="84"/>
    </location>
</feature>
<feature type="region of interest" description="Disordered" evidence="1">
    <location>
        <begin position="160"/>
        <end position="188"/>
    </location>
</feature>
<dbReference type="Proteomes" id="UP000621799">
    <property type="component" value="Unassembled WGS sequence"/>
</dbReference>
<dbReference type="Gene3D" id="1.10.287.110">
    <property type="entry name" value="DnaJ domain"/>
    <property type="match status" value="1"/>
</dbReference>
<dbReference type="InterPro" id="IPR036869">
    <property type="entry name" value="J_dom_sf"/>
</dbReference>
<organism evidence="3 4">
    <name type="scientific">Zarconia navalis LEGE 11467</name>
    <dbReference type="NCBI Taxonomy" id="1828826"/>
    <lineage>
        <taxon>Bacteria</taxon>
        <taxon>Bacillati</taxon>
        <taxon>Cyanobacteriota</taxon>
        <taxon>Cyanophyceae</taxon>
        <taxon>Oscillatoriophycideae</taxon>
        <taxon>Oscillatoriales</taxon>
        <taxon>Oscillatoriales incertae sedis</taxon>
        <taxon>Zarconia</taxon>
        <taxon>Zarconia navalis</taxon>
    </lineage>
</organism>
<gene>
    <name evidence="3" type="ORF">IQ235_05190</name>
</gene>
<dbReference type="InterPro" id="IPR011990">
    <property type="entry name" value="TPR-like_helical_dom_sf"/>
</dbReference>
<evidence type="ECO:0000313" key="4">
    <source>
        <dbReference type="Proteomes" id="UP000621799"/>
    </source>
</evidence>
<feature type="compositionally biased region" description="Low complexity" evidence="1">
    <location>
        <begin position="285"/>
        <end position="297"/>
    </location>
</feature>
<dbReference type="SUPFAM" id="SSF48452">
    <property type="entry name" value="TPR-like"/>
    <property type="match status" value="1"/>
</dbReference>
<dbReference type="Gene3D" id="1.25.40.10">
    <property type="entry name" value="Tetratricopeptide repeat domain"/>
    <property type="match status" value="1"/>
</dbReference>
<dbReference type="InterPro" id="IPR001623">
    <property type="entry name" value="DnaJ_domain"/>
</dbReference>
<keyword evidence="4" id="KW-1185">Reference proteome</keyword>
<dbReference type="Pfam" id="PF00226">
    <property type="entry name" value="DnaJ"/>
    <property type="match status" value="1"/>
</dbReference>
<dbReference type="SUPFAM" id="SSF46565">
    <property type="entry name" value="Chaperone J-domain"/>
    <property type="match status" value="1"/>
</dbReference>
<dbReference type="SMART" id="SM00271">
    <property type="entry name" value="DnaJ"/>
    <property type="match status" value="1"/>
</dbReference>
<dbReference type="CDD" id="cd06257">
    <property type="entry name" value="DnaJ"/>
    <property type="match status" value="1"/>
</dbReference>
<sequence>MSFDFDRGLFKSDFFDHHAVLGMPIDASAREIRKRFMSIARRLHPDICKAEDKGLAEALLSKLVNPAYAKLSNDRERDEYVVLLKMMGKRLIQDRQSISLGSDLAKQLSKENNFERAYKNALETLATKQYEDLDGTLDTIAQMSELNLVYLLRKERDGGGVKKEQKTVTRPPVSGPPTSDRPTSEKRESAYIDRHCQRAEGLMTNNNLNSLTMARKELQDALKLDANNSRVHALMGTIYLKQNQLKPSSVNITLAKKHVTQALKLNVKEPVALEARKQLNQLLASSSTGGQKTGTVKGKSDKSSGGLFGGLFGGKKK</sequence>